<protein>
    <recommendedName>
        <fullName evidence="4">Eukaryotic translation initiation factor 3 subunit L</fullName>
        <shortName evidence="4">eIF3l</shortName>
    </recommendedName>
</protein>
<dbReference type="InterPro" id="IPR000717">
    <property type="entry name" value="PCI_dom"/>
</dbReference>
<dbReference type="HAMAP" id="MF_03011">
    <property type="entry name" value="eIF3l"/>
    <property type="match status" value="1"/>
</dbReference>
<sequence>MSVRQAPTHQQGAPERTMEDDSDVEEEALANDYRQQVDYDGEDYGLDRQMSLGGGPQDLHAQLVAAAQPLEYQATLETKIASYDSYCNLFHFILNSEGPVDIEVPSHYWAWDVIDEFIYQFNSFCSYRQRMALQQSTTTVNEDEVNILKDNPNVWGCYSVLNVLYSLIQRSQISEQLAAKKRGEDGALYAGDYGSRTLYQMLGYFSIIGLLRVHCLLGDFSLALKTLDDIELNKKAMFARVMAANFTTYYYVGFSYMMMHRYADALRMFNHILIYVSRTKNFQKNAQYDSISKKNDQMLALVAICVSFSPTRLDDTIHTALREKYGEQLTRMQRGGPESLPLFEEMFRQACPRFISPTPPDFENPQVNIDPVEHQLSIFMEEVKNNMWSPIVRSYLKLYTTMDLTKLAGFLEVDADELRSRLLVNKQRSRQVRYSEGGLLEGDVVNSSDLDYAMQGDIIHVSEAKVGRKLVDWYLRNLARTY</sequence>
<evidence type="ECO:0000313" key="9">
    <source>
        <dbReference type="Proteomes" id="UP001271007"/>
    </source>
</evidence>
<evidence type="ECO:0000256" key="5">
    <source>
        <dbReference type="SAM" id="MobiDB-lite"/>
    </source>
</evidence>
<dbReference type="GO" id="GO:0033290">
    <property type="term" value="C:eukaryotic 48S preinitiation complex"/>
    <property type="evidence" value="ECO:0007669"/>
    <property type="project" value="UniProtKB-UniRule"/>
</dbReference>
<reference evidence="8" key="1">
    <citation type="submission" date="2023-04" db="EMBL/GenBank/DDBJ databases">
        <title>Black Yeasts Isolated from many extreme environments.</title>
        <authorList>
            <person name="Coleine C."/>
            <person name="Stajich J.E."/>
            <person name="Selbmann L."/>
        </authorList>
    </citation>
    <scope>NUCLEOTIDE SEQUENCE</scope>
    <source>
        <strain evidence="8">CCFEE 5312</strain>
    </source>
</reference>
<keyword evidence="9" id="KW-1185">Reference proteome</keyword>
<comment type="subunit">
    <text evidence="4">Component of the eukaryotic translation initiation factor 3 (eIF-3) complex.</text>
</comment>
<evidence type="ECO:0000256" key="4">
    <source>
        <dbReference type="HAMAP-Rule" id="MF_03011"/>
    </source>
</evidence>
<evidence type="ECO:0000256" key="3">
    <source>
        <dbReference type="ARBA" id="ARBA00022917"/>
    </source>
</evidence>
<feature type="region of interest" description="Disordered" evidence="5">
    <location>
        <begin position="1"/>
        <end position="26"/>
    </location>
</feature>
<comment type="similarity">
    <text evidence="4">Belongs to the eIF-3 subunit L family.</text>
</comment>
<dbReference type="PANTHER" id="PTHR13242">
    <property type="entry name" value="EUKARYOTIC TRANSLATION INITIATION FACTOR 3"/>
    <property type="match status" value="1"/>
</dbReference>
<organism evidence="8 9">
    <name type="scientific">Extremus antarcticus</name>
    <dbReference type="NCBI Taxonomy" id="702011"/>
    <lineage>
        <taxon>Eukaryota</taxon>
        <taxon>Fungi</taxon>
        <taxon>Dikarya</taxon>
        <taxon>Ascomycota</taxon>
        <taxon>Pezizomycotina</taxon>
        <taxon>Dothideomycetes</taxon>
        <taxon>Dothideomycetidae</taxon>
        <taxon>Mycosphaerellales</taxon>
        <taxon>Extremaceae</taxon>
        <taxon>Extremus</taxon>
    </lineage>
</organism>
<keyword evidence="2 4" id="KW-0396">Initiation factor</keyword>
<dbReference type="PROSITE" id="PS50250">
    <property type="entry name" value="PCI"/>
    <property type="match status" value="1"/>
</dbReference>
<gene>
    <name evidence="8" type="ORF">LTR09_008605</name>
</gene>
<evidence type="ECO:0000259" key="7">
    <source>
        <dbReference type="PROSITE" id="PS50250"/>
    </source>
</evidence>
<feature type="transmembrane region" description="Helical" evidence="6">
    <location>
        <begin position="236"/>
        <end position="259"/>
    </location>
</feature>
<accession>A0AAJ0DAP2</accession>
<dbReference type="GO" id="GO:0003743">
    <property type="term" value="F:translation initiation factor activity"/>
    <property type="evidence" value="ECO:0007669"/>
    <property type="project" value="UniProtKB-UniRule"/>
</dbReference>
<comment type="function">
    <text evidence="4">Component of the eukaryotic translation initiation factor 3 (eIF-3) complex, which is involved in protein synthesis of a specialized repertoire of mRNAs and, together with other initiation factors, stimulates binding of mRNA and methionyl-tRNAi to the 40S ribosome. The eIF-3 complex specifically targets and initiates translation of a subset of mRNAs involved in cell proliferation.</text>
</comment>
<comment type="subcellular location">
    <subcellularLocation>
        <location evidence="4">Cytoplasm</location>
    </subcellularLocation>
</comment>
<evidence type="ECO:0000256" key="6">
    <source>
        <dbReference type="SAM" id="Phobius"/>
    </source>
</evidence>
<name>A0AAJ0DAP2_9PEZI</name>
<comment type="caution">
    <text evidence="8">The sequence shown here is derived from an EMBL/GenBank/DDBJ whole genome shotgun (WGS) entry which is preliminary data.</text>
</comment>
<dbReference type="GO" id="GO:0001732">
    <property type="term" value="P:formation of cytoplasmic translation initiation complex"/>
    <property type="evidence" value="ECO:0007669"/>
    <property type="project" value="UniProtKB-UniRule"/>
</dbReference>
<dbReference type="InterPro" id="IPR019382">
    <property type="entry name" value="eIF3l"/>
</dbReference>
<feature type="compositionally biased region" description="Polar residues" evidence="5">
    <location>
        <begin position="1"/>
        <end position="11"/>
    </location>
</feature>
<dbReference type="GO" id="GO:0016282">
    <property type="term" value="C:eukaryotic 43S preinitiation complex"/>
    <property type="evidence" value="ECO:0007669"/>
    <property type="project" value="UniProtKB-UniRule"/>
</dbReference>
<keyword evidence="1 4" id="KW-0963">Cytoplasm</keyword>
<dbReference type="EMBL" id="JAWDJX010000034">
    <property type="protein sequence ID" value="KAK3050216.1"/>
    <property type="molecule type" value="Genomic_DNA"/>
</dbReference>
<feature type="transmembrane region" description="Helical" evidence="6">
    <location>
        <begin position="202"/>
        <end position="224"/>
    </location>
</feature>
<dbReference type="PANTHER" id="PTHR13242:SF0">
    <property type="entry name" value="EUKARYOTIC TRANSLATION INITIATION FACTOR 3 SUBUNIT L"/>
    <property type="match status" value="1"/>
</dbReference>
<dbReference type="AlphaFoldDB" id="A0AAJ0DAP2"/>
<keyword evidence="6" id="KW-0472">Membrane</keyword>
<dbReference type="Pfam" id="PF10255">
    <property type="entry name" value="Paf67"/>
    <property type="match status" value="1"/>
</dbReference>
<evidence type="ECO:0000256" key="1">
    <source>
        <dbReference type="ARBA" id="ARBA00022490"/>
    </source>
</evidence>
<proteinExistence type="inferred from homology"/>
<feature type="domain" description="PCI" evidence="7">
    <location>
        <begin position="264"/>
        <end position="450"/>
    </location>
</feature>
<evidence type="ECO:0000256" key="2">
    <source>
        <dbReference type="ARBA" id="ARBA00022540"/>
    </source>
</evidence>
<evidence type="ECO:0000313" key="8">
    <source>
        <dbReference type="EMBL" id="KAK3050216.1"/>
    </source>
</evidence>
<keyword evidence="6" id="KW-0812">Transmembrane</keyword>
<dbReference type="Proteomes" id="UP001271007">
    <property type="component" value="Unassembled WGS sequence"/>
</dbReference>
<dbReference type="GO" id="GO:0005852">
    <property type="term" value="C:eukaryotic translation initiation factor 3 complex"/>
    <property type="evidence" value="ECO:0007669"/>
    <property type="project" value="UniProtKB-UniRule"/>
</dbReference>
<keyword evidence="3 4" id="KW-0648">Protein biosynthesis</keyword>
<keyword evidence="6" id="KW-1133">Transmembrane helix</keyword>